<name>A0ABY7JTE3_9FIRM</name>
<sequence length="78" mass="9109">MRSSINSDELKKARLSKLIYQKELAEMLGISNKQYSLKETGISEFTRREISLLAKYLELSLEDVSIIFLDDFLHLRNN</sequence>
<dbReference type="InterPro" id="IPR010982">
    <property type="entry name" value="Lambda_DNA-bd_dom_sf"/>
</dbReference>
<evidence type="ECO:0000259" key="1">
    <source>
        <dbReference type="PROSITE" id="PS50943"/>
    </source>
</evidence>
<dbReference type="RefSeq" id="WP_269312430.1">
    <property type="nucleotide sequence ID" value="NZ_CP114052.1"/>
</dbReference>
<accession>A0ABY7JTE3</accession>
<organism evidence="2 3">
    <name type="scientific">Peptostreptococcus equinus</name>
    <dbReference type="NCBI Taxonomy" id="3003601"/>
    <lineage>
        <taxon>Bacteria</taxon>
        <taxon>Bacillati</taxon>
        <taxon>Bacillota</taxon>
        <taxon>Clostridia</taxon>
        <taxon>Peptostreptococcales</taxon>
        <taxon>Peptostreptococcaceae</taxon>
        <taxon>Peptostreptococcus</taxon>
    </lineage>
</organism>
<feature type="domain" description="HTH cro/C1-type" evidence="1">
    <location>
        <begin position="10"/>
        <end position="64"/>
    </location>
</feature>
<dbReference type="SUPFAM" id="SSF47413">
    <property type="entry name" value="lambda repressor-like DNA-binding domains"/>
    <property type="match status" value="1"/>
</dbReference>
<dbReference type="SMART" id="SM00530">
    <property type="entry name" value="HTH_XRE"/>
    <property type="match status" value="1"/>
</dbReference>
<dbReference type="PROSITE" id="PS50943">
    <property type="entry name" value="HTH_CROC1"/>
    <property type="match status" value="1"/>
</dbReference>
<dbReference type="Gene3D" id="1.10.260.40">
    <property type="entry name" value="lambda repressor-like DNA-binding domains"/>
    <property type="match status" value="1"/>
</dbReference>
<evidence type="ECO:0000313" key="2">
    <source>
        <dbReference type="EMBL" id="WAW15751.1"/>
    </source>
</evidence>
<protein>
    <submittedName>
        <fullName evidence="2">Helix-turn-helix transcriptional regulator</fullName>
    </submittedName>
</protein>
<dbReference type="Proteomes" id="UP001164187">
    <property type="component" value="Chromosome"/>
</dbReference>
<evidence type="ECO:0000313" key="3">
    <source>
        <dbReference type="Proteomes" id="UP001164187"/>
    </source>
</evidence>
<dbReference type="InterPro" id="IPR001387">
    <property type="entry name" value="Cro/C1-type_HTH"/>
</dbReference>
<dbReference type="EMBL" id="CP114052">
    <property type="protein sequence ID" value="WAW15751.1"/>
    <property type="molecule type" value="Genomic_DNA"/>
</dbReference>
<keyword evidence="3" id="KW-1185">Reference proteome</keyword>
<dbReference type="CDD" id="cd00093">
    <property type="entry name" value="HTH_XRE"/>
    <property type="match status" value="1"/>
</dbReference>
<reference evidence="2" key="1">
    <citation type="submission" date="2022-12" db="EMBL/GenBank/DDBJ databases">
        <title>Peptostreptococcus.</title>
        <authorList>
            <person name="Lee S.H."/>
        </authorList>
    </citation>
    <scope>NUCLEOTIDE SEQUENCE</scope>
    <source>
        <strain evidence="2">CBA3647</strain>
    </source>
</reference>
<proteinExistence type="predicted"/>
<dbReference type="Pfam" id="PF01381">
    <property type="entry name" value="HTH_3"/>
    <property type="match status" value="1"/>
</dbReference>
<gene>
    <name evidence="2" type="ORF">O0R46_04680</name>
</gene>